<keyword evidence="3 9" id="KW-0812">Transmembrane</keyword>
<dbReference type="Pfam" id="PF00001">
    <property type="entry name" value="7tm_1"/>
    <property type="match status" value="1"/>
</dbReference>
<evidence type="ECO:0000256" key="6">
    <source>
        <dbReference type="ARBA" id="ARBA00023136"/>
    </source>
</evidence>
<dbReference type="PANTHER" id="PTHR24249:SF372">
    <property type="entry name" value="G-PROTEIN COUPLED RECEPTORS FAMILY 1 PROFILE DOMAIN-CONTAINING PROTEIN"/>
    <property type="match status" value="1"/>
</dbReference>
<keyword evidence="7 9" id="KW-0675">Receptor</keyword>
<feature type="transmembrane region" description="Helical" evidence="10">
    <location>
        <begin position="30"/>
        <end position="52"/>
    </location>
</feature>
<evidence type="ECO:0000256" key="7">
    <source>
        <dbReference type="ARBA" id="ARBA00023170"/>
    </source>
</evidence>
<protein>
    <recommendedName>
        <fullName evidence="11">G-protein coupled receptors family 1 profile domain-containing protein</fullName>
    </recommendedName>
</protein>
<dbReference type="Gene3D" id="1.20.1070.10">
    <property type="entry name" value="Rhodopsin 7-helix transmembrane proteins"/>
    <property type="match status" value="1"/>
</dbReference>
<reference evidence="12 13" key="1">
    <citation type="submission" date="2024-01" db="EMBL/GenBank/DDBJ databases">
        <title>The genome of the rayed Mediterranean limpet Patella caerulea (Linnaeus, 1758).</title>
        <authorList>
            <person name="Anh-Thu Weber A."/>
            <person name="Halstead-Nussloch G."/>
        </authorList>
    </citation>
    <scope>NUCLEOTIDE SEQUENCE [LARGE SCALE GENOMIC DNA]</scope>
    <source>
        <strain evidence="12">AATW-2023a</strain>
        <tissue evidence="12">Whole specimen</tissue>
    </source>
</reference>
<gene>
    <name evidence="12" type="ORF">SNE40_022394</name>
</gene>
<keyword evidence="13" id="KW-1185">Reference proteome</keyword>
<dbReference type="InterPro" id="IPR000276">
    <property type="entry name" value="GPCR_Rhodpsn"/>
</dbReference>
<feature type="transmembrane region" description="Helical" evidence="10">
    <location>
        <begin position="240"/>
        <end position="259"/>
    </location>
</feature>
<dbReference type="PROSITE" id="PS00237">
    <property type="entry name" value="G_PROTEIN_RECEP_F1_1"/>
    <property type="match status" value="1"/>
</dbReference>
<dbReference type="PROSITE" id="PS50262">
    <property type="entry name" value="G_PROTEIN_RECEP_F1_2"/>
    <property type="match status" value="1"/>
</dbReference>
<evidence type="ECO:0000256" key="10">
    <source>
        <dbReference type="SAM" id="Phobius"/>
    </source>
</evidence>
<feature type="transmembrane region" description="Helical" evidence="10">
    <location>
        <begin position="183"/>
        <end position="206"/>
    </location>
</feature>
<dbReference type="InterPro" id="IPR017452">
    <property type="entry name" value="GPCR_Rhodpsn_7TM"/>
</dbReference>
<dbReference type="GO" id="GO:0004930">
    <property type="term" value="F:G protein-coupled receptor activity"/>
    <property type="evidence" value="ECO:0007669"/>
    <property type="project" value="UniProtKB-KW"/>
</dbReference>
<evidence type="ECO:0000256" key="8">
    <source>
        <dbReference type="ARBA" id="ARBA00023224"/>
    </source>
</evidence>
<comment type="caution">
    <text evidence="12">The sequence shown here is derived from an EMBL/GenBank/DDBJ whole genome shotgun (WGS) entry which is preliminary data.</text>
</comment>
<keyword evidence="5 9" id="KW-0297">G-protein coupled receptor</keyword>
<keyword evidence="4 10" id="KW-1133">Transmembrane helix</keyword>
<evidence type="ECO:0000256" key="5">
    <source>
        <dbReference type="ARBA" id="ARBA00023040"/>
    </source>
</evidence>
<comment type="similarity">
    <text evidence="9">Belongs to the G-protein coupled receptor 1 family.</text>
</comment>
<keyword evidence="6 10" id="KW-0472">Membrane</keyword>
<evidence type="ECO:0000256" key="9">
    <source>
        <dbReference type="RuleBase" id="RU000688"/>
    </source>
</evidence>
<dbReference type="InterPro" id="IPR050569">
    <property type="entry name" value="TAAR"/>
</dbReference>
<proteinExistence type="inferred from homology"/>
<sequence length="335" mass="38626">MARFNSSTSASNPYIIENVFNFLRRLSCSYGTILLCFASISFVVNILILRVYIKSRTLRRMQDILLAILSVVSIYISLAVPFYMSYMIFPSYVMVHKVPCLLFGSLVQSGIMTSSFVLLSLGFERYFFITQPFTVLEVPIKRLCFLIFGVFILFTILGTLPVMGYNYWDTTRFCQRLVFPKTYYTINQILALSSVGITTFCHLWTLKVALKHIQQIAKVEENLRRVCNNRDSLFPKRERHAMFTVGSILLVYLMCYLPHYTVAVLTSTTKDRNLEVLRLVAFGVLISNSLVSPLIYAKSSRRFMNQARVLFCNVPDEYRAQFQRSIVSELQTRSS</sequence>
<evidence type="ECO:0000313" key="12">
    <source>
        <dbReference type="EMBL" id="KAK6165470.1"/>
    </source>
</evidence>
<dbReference type="SUPFAM" id="SSF81321">
    <property type="entry name" value="Family A G protein-coupled receptor-like"/>
    <property type="match status" value="1"/>
</dbReference>
<feature type="domain" description="G-protein coupled receptors family 1 profile" evidence="11">
    <location>
        <begin position="44"/>
        <end position="296"/>
    </location>
</feature>
<evidence type="ECO:0000256" key="3">
    <source>
        <dbReference type="ARBA" id="ARBA00022692"/>
    </source>
</evidence>
<feature type="transmembrane region" description="Helical" evidence="10">
    <location>
        <begin position="101"/>
        <end position="123"/>
    </location>
</feature>
<dbReference type="PANTHER" id="PTHR24249">
    <property type="entry name" value="HISTAMINE RECEPTOR-RELATED G-PROTEIN COUPLED RECEPTOR"/>
    <property type="match status" value="1"/>
</dbReference>
<evidence type="ECO:0000256" key="2">
    <source>
        <dbReference type="ARBA" id="ARBA00022475"/>
    </source>
</evidence>
<dbReference type="EMBL" id="JAZGQO010000021">
    <property type="protein sequence ID" value="KAK6165470.1"/>
    <property type="molecule type" value="Genomic_DNA"/>
</dbReference>
<dbReference type="PRINTS" id="PR00237">
    <property type="entry name" value="GPCRRHODOPSN"/>
</dbReference>
<feature type="transmembrane region" description="Helical" evidence="10">
    <location>
        <begin position="279"/>
        <end position="297"/>
    </location>
</feature>
<evidence type="ECO:0000313" key="13">
    <source>
        <dbReference type="Proteomes" id="UP001347796"/>
    </source>
</evidence>
<organism evidence="12 13">
    <name type="scientific">Patella caerulea</name>
    <name type="common">Rayed Mediterranean limpet</name>
    <dbReference type="NCBI Taxonomy" id="87958"/>
    <lineage>
        <taxon>Eukaryota</taxon>
        <taxon>Metazoa</taxon>
        <taxon>Spiralia</taxon>
        <taxon>Lophotrochozoa</taxon>
        <taxon>Mollusca</taxon>
        <taxon>Gastropoda</taxon>
        <taxon>Patellogastropoda</taxon>
        <taxon>Patelloidea</taxon>
        <taxon>Patellidae</taxon>
        <taxon>Patella</taxon>
    </lineage>
</organism>
<comment type="subcellular location">
    <subcellularLocation>
        <location evidence="1">Cell membrane</location>
        <topology evidence="1">Multi-pass membrane protein</topology>
    </subcellularLocation>
</comment>
<keyword evidence="8 9" id="KW-0807">Transducer</keyword>
<accession>A0AAN8J3X1</accession>
<feature type="transmembrane region" description="Helical" evidence="10">
    <location>
        <begin position="143"/>
        <end position="163"/>
    </location>
</feature>
<name>A0AAN8J3X1_PATCE</name>
<evidence type="ECO:0000256" key="4">
    <source>
        <dbReference type="ARBA" id="ARBA00022989"/>
    </source>
</evidence>
<keyword evidence="2" id="KW-1003">Cell membrane</keyword>
<evidence type="ECO:0000259" key="11">
    <source>
        <dbReference type="PROSITE" id="PS50262"/>
    </source>
</evidence>
<dbReference type="CDD" id="cd00637">
    <property type="entry name" value="7tm_classA_rhodopsin-like"/>
    <property type="match status" value="1"/>
</dbReference>
<dbReference type="GO" id="GO:0005886">
    <property type="term" value="C:plasma membrane"/>
    <property type="evidence" value="ECO:0007669"/>
    <property type="project" value="UniProtKB-SubCell"/>
</dbReference>
<evidence type="ECO:0000256" key="1">
    <source>
        <dbReference type="ARBA" id="ARBA00004651"/>
    </source>
</evidence>
<dbReference type="Proteomes" id="UP001347796">
    <property type="component" value="Unassembled WGS sequence"/>
</dbReference>
<dbReference type="AlphaFoldDB" id="A0AAN8J3X1"/>
<feature type="transmembrane region" description="Helical" evidence="10">
    <location>
        <begin position="64"/>
        <end position="89"/>
    </location>
</feature>